<proteinExistence type="predicted"/>
<reference evidence="1 2" key="1">
    <citation type="submission" date="2021-06" db="EMBL/GenBank/DDBJ databases">
        <title>Caerostris darwini draft genome.</title>
        <authorList>
            <person name="Kono N."/>
            <person name="Arakawa K."/>
        </authorList>
    </citation>
    <scope>NUCLEOTIDE SEQUENCE [LARGE SCALE GENOMIC DNA]</scope>
</reference>
<dbReference type="EMBL" id="BPLQ01005224">
    <property type="protein sequence ID" value="GIY13380.1"/>
    <property type="molecule type" value="Genomic_DNA"/>
</dbReference>
<sequence length="144" mass="16798">MNYAGWGSKRCRTDILSRVAQHCAEIARSVRKLLLLPMLKFDDPNWMPLAQACFRGRVMVPTILRSAIHRGSLIKKSLDRFYGQRFRQSLKIRLSLKAFFPRSDNYNIPPGIRGHVTHQEDLRCHFGFPKRSVRAFLNRVDMAR</sequence>
<gene>
    <name evidence="1" type="ORF">CDAR_100711</name>
</gene>
<comment type="caution">
    <text evidence="1">The sequence shown here is derived from an EMBL/GenBank/DDBJ whole genome shotgun (WGS) entry which is preliminary data.</text>
</comment>
<dbReference type="Proteomes" id="UP001054837">
    <property type="component" value="Unassembled WGS sequence"/>
</dbReference>
<evidence type="ECO:0000313" key="1">
    <source>
        <dbReference type="EMBL" id="GIY13380.1"/>
    </source>
</evidence>
<protein>
    <submittedName>
        <fullName evidence="1">Uncharacterized protein</fullName>
    </submittedName>
</protein>
<organism evidence="1 2">
    <name type="scientific">Caerostris darwini</name>
    <dbReference type="NCBI Taxonomy" id="1538125"/>
    <lineage>
        <taxon>Eukaryota</taxon>
        <taxon>Metazoa</taxon>
        <taxon>Ecdysozoa</taxon>
        <taxon>Arthropoda</taxon>
        <taxon>Chelicerata</taxon>
        <taxon>Arachnida</taxon>
        <taxon>Araneae</taxon>
        <taxon>Araneomorphae</taxon>
        <taxon>Entelegynae</taxon>
        <taxon>Araneoidea</taxon>
        <taxon>Araneidae</taxon>
        <taxon>Caerostris</taxon>
    </lineage>
</organism>
<keyword evidence="2" id="KW-1185">Reference proteome</keyword>
<evidence type="ECO:0000313" key="2">
    <source>
        <dbReference type="Proteomes" id="UP001054837"/>
    </source>
</evidence>
<accession>A0AAV4QV81</accession>
<dbReference type="AlphaFoldDB" id="A0AAV4QV81"/>
<name>A0AAV4QV81_9ARAC</name>